<comment type="caution">
    <text evidence="2">The sequence shown here is derived from an EMBL/GenBank/DDBJ whole genome shotgun (WGS) entry which is preliminary data.</text>
</comment>
<gene>
    <name evidence="2" type="ORF">AWC22_21665</name>
</gene>
<evidence type="ECO:0000313" key="2">
    <source>
        <dbReference type="EMBL" id="ORW76135.1"/>
    </source>
</evidence>
<dbReference type="RefSeq" id="WP_085251047.1">
    <property type="nucleotide sequence ID" value="NZ_CAJMWJ010000001.1"/>
</dbReference>
<reference evidence="2 3" key="1">
    <citation type="submission" date="2016-01" db="EMBL/GenBank/DDBJ databases">
        <title>The new phylogeny of the genus Mycobacterium.</title>
        <authorList>
            <person name="Tarcisio F."/>
            <person name="Conor M."/>
            <person name="Antonella G."/>
            <person name="Elisabetta G."/>
            <person name="Giulia F.S."/>
            <person name="Sara T."/>
            <person name="Anna F."/>
            <person name="Clotilde B."/>
            <person name="Roberto B."/>
            <person name="Veronica D.S."/>
            <person name="Fabio R."/>
            <person name="Monica P."/>
            <person name="Olivier J."/>
            <person name="Enrico T."/>
            <person name="Nicola S."/>
        </authorList>
    </citation>
    <scope>NUCLEOTIDE SEQUENCE [LARGE SCALE GENOMIC DNA]</scope>
    <source>
        <strain evidence="2 3">DSM 45176</strain>
    </source>
</reference>
<evidence type="ECO:0000313" key="3">
    <source>
        <dbReference type="Proteomes" id="UP000193087"/>
    </source>
</evidence>
<sequence>MAADLVPIRLSLSEGDRYTLWAPRWRDAGDEWEAFLGKDDDLYGFENVADLVAFVRSNTDNDVVDHPAWQGLTEAHAHHFEPSEDRQFDLMVVEELVAEKPTEDSVSTLAATLAVVSSIGSVCELAAVSKFFNGNPMLGTVSGGIEHFTGKAGQKRWNMIAEIIGRSWDDVLNAVEGIISIPEVDAELSEKAAEELEEEIEEPETADESDAEAAEDAVDEAEEGEEADEGEEEEHERAPGDTVVLGSQEDFWLQVGIDPIQIMTGSGTFYTLRCYLDDRPIFLGRNGRISVFSSERALARYLADEHDHDLSDLSTYDDIRTAATDGSLAVDVTDDNVYVLSGLADDFADGPDAVDRDQLDLAVELLRDIGDYSEESTVDKALDSGKPLGKLVAYVLDPEAVGKPAPPYASAVREWEKLESFVEGRLRRE</sequence>
<dbReference type="AlphaFoldDB" id="A0A1X2CJE8"/>
<dbReference type="EMBL" id="LQPQ01000103">
    <property type="protein sequence ID" value="ORW76135.1"/>
    <property type="molecule type" value="Genomic_DNA"/>
</dbReference>
<feature type="compositionally biased region" description="Acidic residues" evidence="1">
    <location>
        <begin position="195"/>
        <end position="234"/>
    </location>
</feature>
<dbReference type="OrthoDB" id="3350465at2"/>
<dbReference type="GeneID" id="93493374"/>
<keyword evidence="3" id="KW-1185">Reference proteome</keyword>
<name>A0A1X2CJE8_9MYCO</name>
<organism evidence="2 3">
    <name type="scientific">Mycobacterium riyadhense</name>
    <dbReference type="NCBI Taxonomy" id="486698"/>
    <lineage>
        <taxon>Bacteria</taxon>
        <taxon>Bacillati</taxon>
        <taxon>Actinomycetota</taxon>
        <taxon>Actinomycetes</taxon>
        <taxon>Mycobacteriales</taxon>
        <taxon>Mycobacteriaceae</taxon>
        <taxon>Mycobacterium</taxon>
    </lineage>
</organism>
<evidence type="ECO:0000256" key="1">
    <source>
        <dbReference type="SAM" id="MobiDB-lite"/>
    </source>
</evidence>
<accession>A0A1X2CJE8</accession>
<dbReference type="Proteomes" id="UP000193087">
    <property type="component" value="Unassembled WGS sequence"/>
</dbReference>
<dbReference type="STRING" id="486698.AWC22_21665"/>
<protein>
    <submittedName>
        <fullName evidence="2">Primosomal protein</fullName>
    </submittedName>
</protein>
<feature type="region of interest" description="Disordered" evidence="1">
    <location>
        <begin position="189"/>
        <end position="243"/>
    </location>
</feature>
<proteinExistence type="predicted"/>